<dbReference type="OrthoDB" id="9178898at2"/>
<dbReference type="SUPFAM" id="SSF46689">
    <property type="entry name" value="Homeodomain-like"/>
    <property type="match status" value="1"/>
</dbReference>
<keyword evidence="6" id="KW-1185">Reference proteome</keyword>
<organism evidence="5 6">
    <name type="scientific">Nitrosomonas aestuarii</name>
    <dbReference type="NCBI Taxonomy" id="52441"/>
    <lineage>
        <taxon>Bacteria</taxon>
        <taxon>Pseudomonadati</taxon>
        <taxon>Pseudomonadota</taxon>
        <taxon>Betaproteobacteria</taxon>
        <taxon>Nitrosomonadales</taxon>
        <taxon>Nitrosomonadaceae</taxon>
        <taxon>Nitrosomonas</taxon>
    </lineage>
</organism>
<dbReference type="AlphaFoldDB" id="A0A1I3Z1V4"/>
<feature type="domain" description="HTH araC/xylS-type" evidence="4">
    <location>
        <begin position="217"/>
        <end position="318"/>
    </location>
</feature>
<keyword evidence="3" id="KW-0804">Transcription</keyword>
<dbReference type="PANTHER" id="PTHR43280:SF31">
    <property type="entry name" value="TRANSCRIPTIONAL REGULATORY PROTEIN"/>
    <property type="match status" value="1"/>
</dbReference>
<dbReference type="InterPro" id="IPR018060">
    <property type="entry name" value="HTH_AraC"/>
</dbReference>
<dbReference type="Proteomes" id="UP000199533">
    <property type="component" value="Unassembled WGS sequence"/>
</dbReference>
<dbReference type="STRING" id="52441.SAMN05216302_100544"/>
<name>A0A1I3Z1V4_9PROT</name>
<dbReference type="SMART" id="SM00342">
    <property type="entry name" value="HTH_ARAC"/>
    <property type="match status" value="1"/>
</dbReference>
<proteinExistence type="predicted"/>
<dbReference type="Gene3D" id="1.10.10.60">
    <property type="entry name" value="Homeodomain-like"/>
    <property type="match status" value="2"/>
</dbReference>
<evidence type="ECO:0000313" key="6">
    <source>
        <dbReference type="Proteomes" id="UP000199533"/>
    </source>
</evidence>
<keyword evidence="2 5" id="KW-0238">DNA-binding</keyword>
<dbReference type="RefSeq" id="WP_090697546.1">
    <property type="nucleotide sequence ID" value="NZ_FOSP01000005.1"/>
</dbReference>
<protein>
    <submittedName>
        <fullName evidence="5">AraC-type DNA-binding protein</fullName>
    </submittedName>
</protein>
<dbReference type="PANTHER" id="PTHR43280">
    <property type="entry name" value="ARAC-FAMILY TRANSCRIPTIONAL REGULATOR"/>
    <property type="match status" value="1"/>
</dbReference>
<evidence type="ECO:0000256" key="1">
    <source>
        <dbReference type="ARBA" id="ARBA00023015"/>
    </source>
</evidence>
<dbReference type="InterPro" id="IPR009057">
    <property type="entry name" value="Homeodomain-like_sf"/>
</dbReference>
<dbReference type="PROSITE" id="PS01124">
    <property type="entry name" value="HTH_ARAC_FAMILY_2"/>
    <property type="match status" value="1"/>
</dbReference>
<reference evidence="6" key="1">
    <citation type="submission" date="2016-10" db="EMBL/GenBank/DDBJ databases">
        <authorList>
            <person name="Varghese N."/>
            <person name="Submissions S."/>
        </authorList>
    </citation>
    <scope>NUCLEOTIDE SEQUENCE [LARGE SCALE GENOMIC DNA]</scope>
    <source>
        <strain evidence="6">Nm69</strain>
    </source>
</reference>
<dbReference type="Pfam" id="PF12833">
    <property type="entry name" value="HTH_18"/>
    <property type="match status" value="1"/>
</dbReference>
<evidence type="ECO:0000256" key="2">
    <source>
        <dbReference type="ARBA" id="ARBA00023125"/>
    </source>
</evidence>
<dbReference type="PRINTS" id="PR00032">
    <property type="entry name" value="HTHARAC"/>
</dbReference>
<dbReference type="InterPro" id="IPR020449">
    <property type="entry name" value="Tscrpt_reg_AraC-type_HTH"/>
</dbReference>
<gene>
    <name evidence="5" type="ORF">SAMN05216302_100544</name>
</gene>
<sequence length="331" mass="37156">MDLFKNTYLDFPDKKRLHLPPKACAPIIQLAPEFNFGQSSSANLVAQLLPNLKIYEIATTPYRHQPRPHMIIDRNQEDLSLLIPVNGPAVIRSGYDDPLYCLPGDALLMSSDPVLHIHTAGTIFLAVINVPKVLITSEISNFTTPLMKKITMSVTPGLFLLTGYVKTLMKLGENSLPAGIVSFASSQIQDITALLLGAKRKVLEIANGRNTRLARLKTIKNDIETHIADSDLTINQIAIRQGVSSQYIRSLFRTEKTTFSEYVTKLRLQRINCKLRNPLYANYSISTLAFDMGFNNLSWFNRAFKTHFGITPTELRNAATPEHNPLQQYFP</sequence>
<evidence type="ECO:0000313" key="5">
    <source>
        <dbReference type="EMBL" id="SFK38025.1"/>
    </source>
</evidence>
<dbReference type="GO" id="GO:0003700">
    <property type="term" value="F:DNA-binding transcription factor activity"/>
    <property type="evidence" value="ECO:0007669"/>
    <property type="project" value="InterPro"/>
</dbReference>
<dbReference type="GO" id="GO:0043565">
    <property type="term" value="F:sequence-specific DNA binding"/>
    <property type="evidence" value="ECO:0007669"/>
    <property type="project" value="InterPro"/>
</dbReference>
<dbReference type="EMBL" id="FOSP01000005">
    <property type="protein sequence ID" value="SFK38025.1"/>
    <property type="molecule type" value="Genomic_DNA"/>
</dbReference>
<evidence type="ECO:0000259" key="4">
    <source>
        <dbReference type="PROSITE" id="PS01124"/>
    </source>
</evidence>
<keyword evidence="1" id="KW-0805">Transcription regulation</keyword>
<evidence type="ECO:0000256" key="3">
    <source>
        <dbReference type="ARBA" id="ARBA00023163"/>
    </source>
</evidence>
<accession>A0A1I3Z1V4</accession>